<name>K0K2L2_SACES</name>
<dbReference type="Pfam" id="PF00795">
    <property type="entry name" value="CN_hydrolase"/>
    <property type="match status" value="1"/>
</dbReference>
<evidence type="ECO:0000256" key="8">
    <source>
        <dbReference type="SAM" id="Phobius"/>
    </source>
</evidence>
<dbReference type="PANTHER" id="PTHR38686:SF1">
    <property type="entry name" value="APOLIPOPROTEIN N-ACYLTRANSFERASE"/>
    <property type="match status" value="1"/>
</dbReference>
<evidence type="ECO:0000313" key="11">
    <source>
        <dbReference type="Proteomes" id="UP000006281"/>
    </source>
</evidence>
<evidence type="ECO:0000256" key="6">
    <source>
        <dbReference type="ARBA" id="ARBA00023136"/>
    </source>
</evidence>
<dbReference type="InterPro" id="IPR004563">
    <property type="entry name" value="Apolipo_AcylTrfase"/>
</dbReference>
<dbReference type="PATRIC" id="fig|1179773.3.peg.3503"/>
<dbReference type="InterPro" id="IPR036526">
    <property type="entry name" value="C-N_Hydrolase_sf"/>
</dbReference>
<keyword evidence="4 8" id="KW-0812">Transmembrane</keyword>
<dbReference type="SUPFAM" id="SSF56317">
    <property type="entry name" value="Carbon-nitrogen hydrolase"/>
    <property type="match status" value="1"/>
</dbReference>
<evidence type="ECO:0000259" key="9">
    <source>
        <dbReference type="PROSITE" id="PS50263"/>
    </source>
</evidence>
<feature type="transmembrane region" description="Helical" evidence="8">
    <location>
        <begin position="49"/>
        <end position="70"/>
    </location>
</feature>
<feature type="transmembrane region" description="Helical" evidence="8">
    <location>
        <begin position="440"/>
        <end position="458"/>
    </location>
</feature>
<dbReference type="Proteomes" id="UP000006281">
    <property type="component" value="Chromosome"/>
</dbReference>
<dbReference type="BioCyc" id="SESP1179773:BN6_RS16960-MONOMER"/>
<evidence type="ECO:0000256" key="4">
    <source>
        <dbReference type="ARBA" id="ARBA00022692"/>
    </source>
</evidence>
<dbReference type="STRING" id="1179773.BN6_35000"/>
<dbReference type="InterPro" id="IPR045378">
    <property type="entry name" value="LNT_N"/>
</dbReference>
<protein>
    <submittedName>
        <fullName evidence="10">Nitrilase/cyanide hydratase and apolipoprotein N-acyltransferase</fullName>
    </submittedName>
</protein>
<keyword evidence="7 10" id="KW-0012">Acyltransferase</keyword>
<feature type="transmembrane region" description="Helical" evidence="8">
    <location>
        <begin position="113"/>
        <end position="131"/>
    </location>
</feature>
<keyword evidence="11" id="KW-1185">Reference proteome</keyword>
<keyword evidence="6 8" id="KW-0472">Membrane</keyword>
<dbReference type="EMBL" id="HE804045">
    <property type="protein sequence ID" value="CCH30798.1"/>
    <property type="molecule type" value="Genomic_DNA"/>
</dbReference>
<reference evidence="10 11" key="1">
    <citation type="journal article" date="2012" name="BMC Genomics">
        <title>Complete genome sequence of Saccharothrix espanaensis DSM 44229T and comparison to the other completely sequenced Pseudonocardiaceae.</title>
        <authorList>
            <person name="Strobel T."/>
            <person name="Al-Dilaimi A."/>
            <person name="Blom J."/>
            <person name="Gessner A."/>
            <person name="Kalinowski J."/>
            <person name="Luzhetska M."/>
            <person name="Puhler A."/>
            <person name="Szczepanowski R."/>
            <person name="Bechthold A."/>
            <person name="Ruckert C."/>
        </authorList>
    </citation>
    <scope>NUCLEOTIDE SEQUENCE [LARGE SCALE GENOMIC DNA]</scope>
    <source>
        <strain evidence="11">ATCC 51144 / DSM 44229 / JCM 9112 / NBRC 15066 / NRRL 15764</strain>
    </source>
</reference>
<dbReference type="OrthoDB" id="9811121at2"/>
<feature type="transmembrane region" description="Helical" evidence="8">
    <location>
        <begin position="151"/>
        <end position="179"/>
    </location>
</feature>
<dbReference type="KEGG" id="sesp:BN6_35000"/>
<evidence type="ECO:0000256" key="2">
    <source>
        <dbReference type="ARBA" id="ARBA00022475"/>
    </source>
</evidence>
<dbReference type="Gene3D" id="3.60.110.10">
    <property type="entry name" value="Carbon-nitrogen hydrolase"/>
    <property type="match status" value="1"/>
</dbReference>
<evidence type="ECO:0000256" key="3">
    <source>
        <dbReference type="ARBA" id="ARBA00022679"/>
    </source>
</evidence>
<keyword evidence="5 8" id="KW-1133">Transmembrane helix</keyword>
<keyword evidence="3 10" id="KW-0808">Transferase</keyword>
<comment type="subcellular location">
    <subcellularLocation>
        <location evidence="1">Cell membrane</location>
        <topology evidence="1">Multi-pass membrane protein</topology>
    </subcellularLocation>
</comment>
<dbReference type="GO" id="GO:0042158">
    <property type="term" value="P:lipoprotein biosynthetic process"/>
    <property type="evidence" value="ECO:0007669"/>
    <property type="project" value="InterPro"/>
</dbReference>
<dbReference type="eggNOG" id="COG0815">
    <property type="taxonomic scope" value="Bacteria"/>
</dbReference>
<dbReference type="AlphaFoldDB" id="K0K2L2"/>
<dbReference type="InterPro" id="IPR003010">
    <property type="entry name" value="C-N_Hydrolase"/>
</dbReference>
<sequence length="470" mass="49355">MGCDREPVWRVAAAVACGAVLFFFGTGFDPVPVLTWLAPLPVLLVAARLPAWAAIVAAFLSYALGTANSWAFQLRSHDEPMWPVGVVINVGMSVVFVLAVWAFRHQVRRRRPVLAAFAAPAVWTGALYVVSVTNPMGLMGTFANHQADVPVVVQAAAVAGMWGVEFLVVLLPAAIAAAVSARSAPAATAIGLVVLVLGASALRLAGDDGPAAKVAAVATNQRTWAPDLATPEGRDLAAGYAAAIGDLPGGLDVVVLPEQSFRPTDARPAVLADTLGRAARDHGTDVVVGFAHWSGNAKFNYALVFPADGGEPLRYLKHHDTVSPGGEDLLLLPDGRTGVEICFDVNFRDPSRAYAAAGARLLAVPASDEDDNGWQHSRMALLRGVENGLAVVWSGRTGTVMISDDRGRVLADARTGGATPFTAVVADVPVGSGSTPYTRFGNWFAYLCLVVAVGVLFVRRRGIRRAPEES</sequence>
<accession>K0K2L2</accession>
<dbReference type="GO" id="GO:0016410">
    <property type="term" value="F:N-acyltransferase activity"/>
    <property type="evidence" value="ECO:0007669"/>
    <property type="project" value="InterPro"/>
</dbReference>
<feature type="domain" description="CN hydrolase" evidence="9">
    <location>
        <begin position="212"/>
        <end position="430"/>
    </location>
</feature>
<evidence type="ECO:0000313" key="10">
    <source>
        <dbReference type="EMBL" id="CCH30798.1"/>
    </source>
</evidence>
<dbReference type="HOGENOM" id="CLU_040924_0_0_11"/>
<gene>
    <name evidence="10" type="ordered locus">BN6_35000</name>
</gene>
<feature type="transmembrane region" description="Helical" evidence="8">
    <location>
        <begin position="186"/>
        <end position="205"/>
    </location>
</feature>
<keyword evidence="10" id="KW-0449">Lipoprotein</keyword>
<dbReference type="Pfam" id="PF20154">
    <property type="entry name" value="LNT_N"/>
    <property type="match status" value="1"/>
</dbReference>
<keyword evidence="2" id="KW-1003">Cell membrane</keyword>
<dbReference type="PROSITE" id="PS50263">
    <property type="entry name" value="CN_HYDROLASE"/>
    <property type="match status" value="1"/>
</dbReference>
<feature type="transmembrane region" description="Helical" evidence="8">
    <location>
        <begin position="82"/>
        <end position="101"/>
    </location>
</feature>
<evidence type="ECO:0000256" key="5">
    <source>
        <dbReference type="ARBA" id="ARBA00022989"/>
    </source>
</evidence>
<feature type="transmembrane region" description="Helical" evidence="8">
    <location>
        <begin position="12"/>
        <end position="37"/>
    </location>
</feature>
<dbReference type="RefSeq" id="WP_015100910.1">
    <property type="nucleotide sequence ID" value="NC_019673.1"/>
</dbReference>
<dbReference type="PANTHER" id="PTHR38686">
    <property type="entry name" value="APOLIPOPROTEIN N-ACYLTRANSFERASE"/>
    <property type="match status" value="1"/>
</dbReference>
<proteinExistence type="predicted"/>
<organism evidence="10 11">
    <name type="scientific">Saccharothrix espanaensis (strain ATCC 51144 / DSM 44229 / JCM 9112 / NBRC 15066 / NRRL 15764)</name>
    <dbReference type="NCBI Taxonomy" id="1179773"/>
    <lineage>
        <taxon>Bacteria</taxon>
        <taxon>Bacillati</taxon>
        <taxon>Actinomycetota</taxon>
        <taxon>Actinomycetes</taxon>
        <taxon>Pseudonocardiales</taxon>
        <taxon>Pseudonocardiaceae</taxon>
        <taxon>Saccharothrix</taxon>
    </lineage>
</organism>
<dbReference type="GO" id="GO:0005886">
    <property type="term" value="C:plasma membrane"/>
    <property type="evidence" value="ECO:0007669"/>
    <property type="project" value="UniProtKB-SubCell"/>
</dbReference>
<evidence type="ECO:0000256" key="1">
    <source>
        <dbReference type="ARBA" id="ARBA00004651"/>
    </source>
</evidence>
<evidence type="ECO:0000256" key="7">
    <source>
        <dbReference type="ARBA" id="ARBA00023315"/>
    </source>
</evidence>